<dbReference type="InterPro" id="IPR008962">
    <property type="entry name" value="PapD-like_sf"/>
</dbReference>
<gene>
    <name evidence="12" type="ORF">AO703_18005</name>
</gene>
<dbReference type="InterPro" id="IPR001829">
    <property type="entry name" value="Pili_assmbl_chaperone_bac"/>
</dbReference>
<evidence type="ECO:0000256" key="8">
    <source>
        <dbReference type="RuleBase" id="RU003918"/>
    </source>
</evidence>
<evidence type="ECO:0000313" key="12">
    <source>
        <dbReference type="EMBL" id="ALR78103.1"/>
    </source>
</evidence>
<protein>
    <submittedName>
        <fullName evidence="12">Fimbrial protein</fullName>
    </submittedName>
</protein>
<evidence type="ECO:0000256" key="7">
    <source>
        <dbReference type="ARBA" id="ARBA00023319"/>
    </source>
</evidence>
<dbReference type="GO" id="GO:0071555">
    <property type="term" value="P:cell wall organization"/>
    <property type="evidence" value="ECO:0007669"/>
    <property type="project" value="InterPro"/>
</dbReference>
<dbReference type="RefSeq" id="WP_062742058.1">
    <property type="nucleotide sequence ID" value="NZ_CP012871.1"/>
</dbReference>
<keyword evidence="3" id="KW-1029">Fimbrium biogenesis</keyword>
<proteinExistence type="inferred from homology"/>
<keyword evidence="4 9" id="KW-0732">Signal</keyword>
<dbReference type="InterPro" id="IPR016147">
    <property type="entry name" value="Pili_assmbl_chaperone_N"/>
</dbReference>
<evidence type="ECO:0000256" key="5">
    <source>
        <dbReference type="ARBA" id="ARBA00022764"/>
    </source>
</evidence>
<dbReference type="InterPro" id="IPR050643">
    <property type="entry name" value="Periplasmic_pilus_chap"/>
</dbReference>
<name>A0A806XE97_9ENTR</name>
<dbReference type="KEGG" id="kle:AO703_18005"/>
<evidence type="ECO:0000256" key="6">
    <source>
        <dbReference type="ARBA" id="ARBA00023186"/>
    </source>
</evidence>
<dbReference type="PANTHER" id="PTHR30251:SF5">
    <property type="entry name" value="FIMBRIAL CHAPARONE PROTEIN"/>
    <property type="match status" value="1"/>
</dbReference>
<evidence type="ECO:0000259" key="11">
    <source>
        <dbReference type="Pfam" id="PF02753"/>
    </source>
</evidence>
<feature type="domain" description="Pili assembly chaperone C-terminal" evidence="11">
    <location>
        <begin position="165"/>
        <end position="222"/>
    </location>
</feature>
<comment type="similarity">
    <text evidence="2 8">Belongs to the periplasmic pilus chaperone family.</text>
</comment>
<dbReference type="Pfam" id="PF00345">
    <property type="entry name" value="PapD_N"/>
    <property type="match status" value="1"/>
</dbReference>
<dbReference type="Gene3D" id="2.60.40.10">
    <property type="entry name" value="Immunoglobulins"/>
    <property type="match status" value="2"/>
</dbReference>
<organism evidence="12 13">
    <name type="scientific">[Enterobacter] lignolyticus</name>
    <dbReference type="NCBI Taxonomy" id="1334193"/>
    <lineage>
        <taxon>Bacteria</taxon>
        <taxon>Pseudomonadati</taxon>
        <taxon>Pseudomonadota</taxon>
        <taxon>Gammaproteobacteria</taxon>
        <taxon>Enterobacterales</taxon>
        <taxon>Enterobacteriaceae</taxon>
        <taxon>Pluralibacter</taxon>
    </lineage>
</organism>
<dbReference type="EMBL" id="CP012871">
    <property type="protein sequence ID" value="ALR78103.1"/>
    <property type="molecule type" value="Genomic_DNA"/>
</dbReference>
<dbReference type="PRINTS" id="PR00969">
    <property type="entry name" value="CHAPERONPILI"/>
</dbReference>
<dbReference type="FunFam" id="2.60.40.10:FF:000458">
    <property type="entry name" value="Molecular chaperone FimC"/>
    <property type="match status" value="1"/>
</dbReference>
<keyword evidence="5" id="KW-0574">Periplasm</keyword>
<dbReference type="InterPro" id="IPR016148">
    <property type="entry name" value="Pili_assmbl_chaperone_C"/>
</dbReference>
<evidence type="ECO:0000256" key="9">
    <source>
        <dbReference type="SAM" id="SignalP"/>
    </source>
</evidence>
<evidence type="ECO:0000256" key="1">
    <source>
        <dbReference type="ARBA" id="ARBA00004418"/>
    </source>
</evidence>
<dbReference type="Proteomes" id="UP000069162">
    <property type="component" value="Chromosome"/>
</dbReference>
<keyword evidence="6 8" id="KW-0143">Chaperone</keyword>
<dbReference type="InterPro" id="IPR036316">
    <property type="entry name" value="Pili_assmbl_chap_C_dom_sf"/>
</dbReference>
<evidence type="ECO:0000313" key="13">
    <source>
        <dbReference type="Proteomes" id="UP000069162"/>
    </source>
</evidence>
<reference evidence="13" key="1">
    <citation type="submission" date="2015-10" db="EMBL/GenBank/DDBJ databases">
        <title>Complete Genome Sequencing of Klebsiella sp. strain G5.</title>
        <authorList>
            <person name="Chan K.-G."/>
            <person name="Chen J.-W."/>
        </authorList>
    </citation>
    <scope>NUCLEOTIDE SEQUENCE [LARGE SCALE GENOMIC DNA]</scope>
    <source>
        <strain evidence="13">G5</strain>
    </source>
</reference>
<evidence type="ECO:0000259" key="10">
    <source>
        <dbReference type="Pfam" id="PF00345"/>
    </source>
</evidence>
<dbReference type="SUPFAM" id="SSF49354">
    <property type="entry name" value="PapD-like"/>
    <property type="match status" value="1"/>
</dbReference>
<dbReference type="Pfam" id="PF02753">
    <property type="entry name" value="PapD_C"/>
    <property type="match status" value="1"/>
</dbReference>
<evidence type="ECO:0000256" key="4">
    <source>
        <dbReference type="ARBA" id="ARBA00022729"/>
    </source>
</evidence>
<evidence type="ECO:0000256" key="3">
    <source>
        <dbReference type="ARBA" id="ARBA00022558"/>
    </source>
</evidence>
<sequence length="243" mass="26819">MTPMKKLLWLLLTVSLGGQAAVSPDRTRIIFNGENKAASLKLTNASKERPYLAYSWIEDEEGNKSDAFFAALPPMLRLEPGTMTQIRIVKQSRVSTLPANRESLFYYNVREIPPTANVADGHAVVQVAMQSKIKMFWRPAAIKKKLGERTELAMTYTLSGGALQVNNPTPYYLTLAYFGNDLKGVIPGFSTALLAPFTSARLPVGTSGRADFYLGYMDDYGALRMLRLQCHGACTASEPEAKK</sequence>
<feature type="signal peptide" evidence="9">
    <location>
        <begin position="1"/>
        <end position="20"/>
    </location>
</feature>
<dbReference type="SUPFAM" id="SSF49584">
    <property type="entry name" value="Periplasmic chaperone C-domain"/>
    <property type="match status" value="1"/>
</dbReference>
<dbReference type="AlphaFoldDB" id="A0A806XE97"/>
<dbReference type="OrthoDB" id="9131059at2"/>
<feature type="domain" description="Pili assembly chaperone N-terminal" evidence="10">
    <location>
        <begin position="22"/>
        <end position="142"/>
    </location>
</feature>
<accession>A0A806XE97</accession>
<keyword evidence="7" id="KW-0393">Immunoglobulin domain</keyword>
<dbReference type="InterPro" id="IPR013783">
    <property type="entry name" value="Ig-like_fold"/>
</dbReference>
<dbReference type="GO" id="GO:0030288">
    <property type="term" value="C:outer membrane-bounded periplasmic space"/>
    <property type="evidence" value="ECO:0007669"/>
    <property type="project" value="InterPro"/>
</dbReference>
<comment type="subcellular location">
    <subcellularLocation>
        <location evidence="1 8">Periplasm</location>
    </subcellularLocation>
</comment>
<dbReference type="PANTHER" id="PTHR30251">
    <property type="entry name" value="PILUS ASSEMBLY CHAPERONE"/>
    <property type="match status" value="1"/>
</dbReference>
<evidence type="ECO:0000256" key="2">
    <source>
        <dbReference type="ARBA" id="ARBA00007399"/>
    </source>
</evidence>
<dbReference type="InterPro" id="IPR018046">
    <property type="entry name" value="Pili_assmbl_chaperone_CS"/>
</dbReference>
<dbReference type="PROSITE" id="PS00635">
    <property type="entry name" value="PILI_CHAPERONE"/>
    <property type="match status" value="1"/>
</dbReference>
<feature type="chain" id="PRO_5032744469" evidence="9">
    <location>
        <begin position="21"/>
        <end position="243"/>
    </location>
</feature>